<keyword evidence="1" id="KW-0732">Signal</keyword>
<proteinExistence type="predicted"/>
<keyword evidence="3" id="KW-1185">Reference proteome</keyword>
<dbReference type="AlphaFoldDB" id="A0A9P0HCU4"/>
<sequence>MIRPFLLILCALGVFSSGCEGPQHNAQYGKRSQNDILEYVDHIQLDYRFLRVVEKVITYQPVDPSSKLINYIEVMDQYTNGDGGCPTLLAGGPGFNHTTIKLTSKRNHGLDFIIRIFVKYYF</sequence>
<evidence type="ECO:0000313" key="2">
    <source>
        <dbReference type="EMBL" id="CAH1399646.1"/>
    </source>
</evidence>
<evidence type="ECO:0000256" key="1">
    <source>
        <dbReference type="SAM" id="SignalP"/>
    </source>
</evidence>
<gene>
    <name evidence="2" type="ORF">NEZAVI_LOCUS9055</name>
</gene>
<organism evidence="2 3">
    <name type="scientific">Nezara viridula</name>
    <name type="common">Southern green stink bug</name>
    <name type="synonym">Cimex viridulus</name>
    <dbReference type="NCBI Taxonomy" id="85310"/>
    <lineage>
        <taxon>Eukaryota</taxon>
        <taxon>Metazoa</taxon>
        <taxon>Ecdysozoa</taxon>
        <taxon>Arthropoda</taxon>
        <taxon>Hexapoda</taxon>
        <taxon>Insecta</taxon>
        <taxon>Pterygota</taxon>
        <taxon>Neoptera</taxon>
        <taxon>Paraneoptera</taxon>
        <taxon>Hemiptera</taxon>
        <taxon>Heteroptera</taxon>
        <taxon>Panheteroptera</taxon>
        <taxon>Pentatomomorpha</taxon>
        <taxon>Pentatomoidea</taxon>
        <taxon>Pentatomidae</taxon>
        <taxon>Pentatominae</taxon>
        <taxon>Nezara</taxon>
    </lineage>
</organism>
<dbReference type="PROSITE" id="PS51257">
    <property type="entry name" value="PROKAR_LIPOPROTEIN"/>
    <property type="match status" value="1"/>
</dbReference>
<reference evidence="2" key="1">
    <citation type="submission" date="2022-01" db="EMBL/GenBank/DDBJ databases">
        <authorList>
            <person name="King R."/>
        </authorList>
    </citation>
    <scope>NUCLEOTIDE SEQUENCE</scope>
</reference>
<evidence type="ECO:0000313" key="3">
    <source>
        <dbReference type="Proteomes" id="UP001152798"/>
    </source>
</evidence>
<dbReference type="PANTHER" id="PTHR37685">
    <property type="entry name" value="GEO11136P1-RELATED"/>
    <property type="match status" value="1"/>
</dbReference>
<feature type="signal peptide" evidence="1">
    <location>
        <begin position="1"/>
        <end position="21"/>
    </location>
</feature>
<dbReference type="InterPro" id="IPR031734">
    <property type="entry name" value="MBF2"/>
</dbReference>
<protein>
    <recommendedName>
        <fullName evidence="4">Neuropeptide</fullName>
    </recommendedName>
</protein>
<dbReference type="Proteomes" id="UP001152798">
    <property type="component" value="Chromosome 4"/>
</dbReference>
<dbReference type="EMBL" id="OV725080">
    <property type="protein sequence ID" value="CAH1399646.1"/>
    <property type="molecule type" value="Genomic_DNA"/>
</dbReference>
<dbReference type="Pfam" id="PF15868">
    <property type="entry name" value="MBF2"/>
    <property type="match status" value="1"/>
</dbReference>
<dbReference type="PANTHER" id="PTHR37685:SF1">
    <property type="entry name" value="GEO11136P1-RELATED"/>
    <property type="match status" value="1"/>
</dbReference>
<dbReference type="OrthoDB" id="8192785at2759"/>
<evidence type="ECO:0008006" key="4">
    <source>
        <dbReference type="Google" id="ProtNLM"/>
    </source>
</evidence>
<accession>A0A9P0HCU4</accession>
<feature type="chain" id="PRO_5040152622" description="Neuropeptide" evidence="1">
    <location>
        <begin position="22"/>
        <end position="122"/>
    </location>
</feature>
<name>A0A9P0HCU4_NEZVI</name>